<dbReference type="OrthoDB" id="2490431at2759"/>
<gene>
    <name evidence="1" type="ORF">CPELLU_LOCUS15154</name>
</gene>
<dbReference type="AlphaFoldDB" id="A0A9N9J0T1"/>
<organism evidence="1 2">
    <name type="scientific">Cetraspora pellucida</name>
    <dbReference type="NCBI Taxonomy" id="1433469"/>
    <lineage>
        <taxon>Eukaryota</taxon>
        <taxon>Fungi</taxon>
        <taxon>Fungi incertae sedis</taxon>
        <taxon>Mucoromycota</taxon>
        <taxon>Glomeromycotina</taxon>
        <taxon>Glomeromycetes</taxon>
        <taxon>Diversisporales</taxon>
        <taxon>Gigasporaceae</taxon>
        <taxon>Cetraspora</taxon>
    </lineage>
</organism>
<comment type="caution">
    <text evidence="1">The sequence shown here is derived from an EMBL/GenBank/DDBJ whole genome shotgun (WGS) entry which is preliminary data.</text>
</comment>
<feature type="non-terminal residue" evidence="1">
    <location>
        <position position="1"/>
    </location>
</feature>
<sequence length="109" mass="12776">EQTVGSWDKLDFVELYNEDSAIIVSEPKVGNWNKLDCNKLYQQEYDDETTSSSFSDKENFIVVENLIVYPKKGGPRKKRFKVSNELEKKYVSGTKQYLKIQKIRKQTQC</sequence>
<protein>
    <submittedName>
        <fullName evidence="1">19139_t:CDS:1</fullName>
    </submittedName>
</protein>
<keyword evidence="2" id="KW-1185">Reference proteome</keyword>
<evidence type="ECO:0000313" key="1">
    <source>
        <dbReference type="EMBL" id="CAG8758511.1"/>
    </source>
</evidence>
<dbReference type="Proteomes" id="UP000789759">
    <property type="component" value="Unassembled WGS sequence"/>
</dbReference>
<accession>A0A9N9J0T1</accession>
<dbReference type="EMBL" id="CAJVQA010019317">
    <property type="protein sequence ID" value="CAG8758511.1"/>
    <property type="molecule type" value="Genomic_DNA"/>
</dbReference>
<proteinExistence type="predicted"/>
<reference evidence="1" key="1">
    <citation type="submission" date="2021-06" db="EMBL/GenBank/DDBJ databases">
        <authorList>
            <person name="Kallberg Y."/>
            <person name="Tangrot J."/>
            <person name="Rosling A."/>
        </authorList>
    </citation>
    <scope>NUCLEOTIDE SEQUENCE</scope>
    <source>
        <strain evidence="1">FL966</strain>
    </source>
</reference>
<evidence type="ECO:0000313" key="2">
    <source>
        <dbReference type="Proteomes" id="UP000789759"/>
    </source>
</evidence>
<name>A0A9N9J0T1_9GLOM</name>